<dbReference type="AlphaFoldDB" id="A0A6P6B501"/>
<evidence type="ECO:0000256" key="2">
    <source>
        <dbReference type="ARBA" id="ARBA00010617"/>
    </source>
</evidence>
<dbReference type="CDD" id="cd20653">
    <property type="entry name" value="CYP81"/>
    <property type="match status" value="1"/>
</dbReference>
<dbReference type="FunFam" id="1.10.630.10:FF:000023">
    <property type="entry name" value="Cytochrome P450 family protein"/>
    <property type="match status" value="1"/>
</dbReference>
<keyword evidence="7 10" id="KW-0503">Monooxygenase</keyword>
<dbReference type="InterPro" id="IPR036396">
    <property type="entry name" value="Cyt_P450_sf"/>
</dbReference>
<evidence type="ECO:0000313" key="13">
    <source>
        <dbReference type="RefSeq" id="XP_022772222.1"/>
    </source>
</evidence>
<dbReference type="OrthoDB" id="2789670at2759"/>
<evidence type="ECO:0000256" key="11">
    <source>
        <dbReference type="SAM" id="Phobius"/>
    </source>
</evidence>
<organism evidence="12 13">
    <name type="scientific">Durio zibethinus</name>
    <name type="common">Durian</name>
    <dbReference type="NCBI Taxonomy" id="66656"/>
    <lineage>
        <taxon>Eukaryota</taxon>
        <taxon>Viridiplantae</taxon>
        <taxon>Streptophyta</taxon>
        <taxon>Embryophyta</taxon>
        <taxon>Tracheophyta</taxon>
        <taxon>Spermatophyta</taxon>
        <taxon>Magnoliopsida</taxon>
        <taxon>eudicotyledons</taxon>
        <taxon>Gunneridae</taxon>
        <taxon>Pentapetalae</taxon>
        <taxon>rosids</taxon>
        <taxon>malvids</taxon>
        <taxon>Malvales</taxon>
        <taxon>Malvaceae</taxon>
        <taxon>Helicteroideae</taxon>
        <taxon>Durio</taxon>
    </lineage>
</organism>
<dbReference type="GO" id="GO:0016705">
    <property type="term" value="F:oxidoreductase activity, acting on paired donors, with incorporation or reduction of molecular oxygen"/>
    <property type="evidence" value="ECO:0007669"/>
    <property type="project" value="InterPro"/>
</dbReference>
<dbReference type="PANTHER" id="PTHR47947:SF20">
    <property type="entry name" value="CYTOCHROME P450 FAMILY PROTEIN"/>
    <property type="match status" value="1"/>
</dbReference>
<keyword evidence="3 9" id="KW-0349">Heme</keyword>
<dbReference type="SUPFAM" id="SSF48264">
    <property type="entry name" value="Cytochrome P450"/>
    <property type="match status" value="1"/>
</dbReference>
<dbReference type="PRINTS" id="PR00385">
    <property type="entry name" value="P450"/>
</dbReference>
<comment type="similarity">
    <text evidence="2 10">Belongs to the cytochrome P450 family.</text>
</comment>
<evidence type="ECO:0000256" key="8">
    <source>
        <dbReference type="ARBA" id="ARBA00023136"/>
    </source>
</evidence>
<comment type="subcellular location">
    <subcellularLocation>
        <location evidence="1">Membrane</location>
    </subcellularLocation>
</comment>
<evidence type="ECO:0000256" key="4">
    <source>
        <dbReference type="ARBA" id="ARBA00022723"/>
    </source>
</evidence>
<keyword evidence="11" id="KW-1133">Transmembrane helix</keyword>
<proteinExistence type="inferred from homology"/>
<dbReference type="RefSeq" id="XP_022772222.1">
    <property type="nucleotide sequence ID" value="XM_022916487.1"/>
</dbReference>
<evidence type="ECO:0000256" key="9">
    <source>
        <dbReference type="PIRSR" id="PIRSR602401-1"/>
    </source>
</evidence>
<gene>
    <name evidence="13" type="primary">LOC111314872</name>
</gene>
<keyword evidence="6 9" id="KW-0408">Iron</keyword>
<keyword evidence="8 11" id="KW-0472">Membrane</keyword>
<dbReference type="PRINTS" id="PR00463">
    <property type="entry name" value="EP450I"/>
</dbReference>
<evidence type="ECO:0000256" key="10">
    <source>
        <dbReference type="RuleBase" id="RU000461"/>
    </source>
</evidence>
<dbReference type="PANTHER" id="PTHR47947">
    <property type="entry name" value="CYTOCHROME P450 82C3-RELATED"/>
    <property type="match status" value="1"/>
</dbReference>
<accession>A0A6P6B501</accession>
<dbReference type="InterPro" id="IPR002401">
    <property type="entry name" value="Cyt_P450_E_grp-I"/>
</dbReference>
<dbReference type="GO" id="GO:0004497">
    <property type="term" value="F:monooxygenase activity"/>
    <property type="evidence" value="ECO:0007669"/>
    <property type="project" value="UniProtKB-KW"/>
</dbReference>
<keyword evidence="5 10" id="KW-0560">Oxidoreductase</keyword>
<evidence type="ECO:0000256" key="6">
    <source>
        <dbReference type="ARBA" id="ARBA00023004"/>
    </source>
</evidence>
<name>A0A6P6B501_DURZI</name>
<dbReference type="GO" id="GO:0016020">
    <property type="term" value="C:membrane"/>
    <property type="evidence" value="ECO:0007669"/>
    <property type="project" value="UniProtKB-SubCell"/>
</dbReference>
<dbReference type="GO" id="GO:0005506">
    <property type="term" value="F:iron ion binding"/>
    <property type="evidence" value="ECO:0007669"/>
    <property type="project" value="InterPro"/>
</dbReference>
<protein>
    <submittedName>
        <fullName evidence="13">Isoflavone 2'-hydroxylase-like</fullName>
    </submittedName>
</protein>
<feature type="transmembrane region" description="Helical" evidence="11">
    <location>
        <begin position="6"/>
        <end position="27"/>
    </location>
</feature>
<dbReference type="InterPro" id="IPR001128">
    <property type="entry name" value="Cyt_P450"/>
</dbReference>
<evidence type="ECO:0000256" key="7">
    <source>
        <dbReference type="ARBA" id="ARBA00023033"/>
    </source>
</evidence>
<evidence type="ECO:0000256" key="3">
    <source>
        <dbReference type="ARBA" id="ARBA00022617"/>
    </source>
</evidence>
<dbReference type="InterPro" id="IPR017972">
    <property type="entry name" value="Cyt_P450_CS"/>
</dbReference>
<dbReference type="GO" id="GO:0020037">
    <property type="term" value="F:heme binding"/>
    <property type="evidence" value="ECO:0007669"/>
    <property type="project" value="InterPro"/>
</dbReference>
<evidence type="ECO:0000256" key="5">
    <source>
        <dbReference type="ARBA" id="ARBA00023002"/>
    </source>
</evidence>
<keyword evidence="4 9" id="KW-0479">Metal-binding</keyword>
<dbReference type="KEGG" id="dzi:111314872"/>
<dbReference type="Gene3D" id="1.10.630.10">
    <property type="entry name" value="Cytochrome P450"/>
    <property type="match status" value="1"/>
</dbReference>
<keyword evidence="11" id="KW-0812">Transmembrane</keyword>
<dbReference type="Pfam" id="PF00067">
    <property type="entry name" value="p450"/>
    <property type="match status" value="1"/>
</dbReference>
<dbReference type="InterPro" id="IPR050651">
    <property type="entry name" value="Plant_Cytochrome_P450_Monoox"/>
</dbReference>
<comment type="cofactor">
    <cofactor evidence="9">
        <name>heme</name>
        <dbReference type="ChEBI" id="CHEBI:30413"/>
    </cofactor>
</comment>
<feature type="binding site" description="axial binding residue" evidence="9">
    <location>
        <position position="455"/>
    </location>
    <ligand>
        <name>heme</name>
        <dbReference type="ChEBI" id="CHEBI:30413"/>
    </ligand>
    <ligandPart>
        <name>Fe</name>
        <dbReference type="ChEBI" id="CHEBI:18248"/>
    </ligandPart>
</feature>
<dbReference type="Proteomes" id="UP000515121">
    <property type="component" value="Unplaced"/>
</dbReference>
<keyword evidence="12" id="KW-1185">Reference proteome</keyword>
<evidence type="ECO:0000313" key="12">
    <source>
        <dbReference type="Proteomes" id="UP000515121"/>
    </source>
</evidence>
<dbReference type="PROSITE" id="PS00086">
    <property type="entry name" value="CYTOCHROME_P450"/>
    <property type="match status" value="1"/>
</dbReference>
<evidence type="ECO:0000256" key="1">
    <source>
        <dbReference type="ARBA" id="ARBA00004370"/>
    </source>
</evidence>
<reference evidence="13" key="1">
    <citation type="submission" date="2025-08" db="UniProtKB">
        <authorList>
            <consortium name="RefSeq"/>
        </authorList>
    </citation>
    <scope>IDENTIFICATION</scope>
    <source>
        <tissue evidence="13">Fruit stalk</tissue>
    </source>
</reference>
<sequence>MEIASLFYIITLSFPIFLFALVLKSIIQIRNSPRNFPPSPPALPIIGHLHLLKEPIHRTLHELSEKYGPILYLQFGTRKVLIVSSASAAEECLTKNDIIFANRPQMLAGKHLNYNNTTMGFAPYGDYWRNLRRLTTLELFSTSRLDMFASIRQEEVQLLLKDLFLASRRKSAKVEVTSKLIELVFNIILRTIGGKRYYGKDVVDKEAKVFRDIIREFLEIHGSTNLNDFLPMLQLIDFQGVERRMKGIMKKVDKFLQSLLEVHRRMREDSSDQSLGASDASNKGRKATLVDVILSLQQAEPEFYTDETIKGVFLVMLIAGTETSSTTIEWALSLLLNHPEAMNKAWTEIGAEVGQDKFLGEIDLPKLNYLQSIISETLRLFPPGPLLVPHESSEDCVVCGNNVPRGTMLLVNAWTIQRDPKLWVDASRFMPERFEGGESTEGYKLLPFGIGRRACPGAVLGRKVVGLVLGALIQSFEWNRIGQEKIDMREGTGLTMPKAEPLVTLCNPRPNMINLLSTL</sequence>
<dbReference type="GeneID" id="111314872"/>